<proteinExistence type="predicted"/>
<dbReference type="AlphaFoldDB" id="A0A166NS36"/>
<keyword evidence="2" id="KW-1185">Reference proteome</keyword>
<sequence length="403" mass="46410">MASLLNLPLEITHQILYELTGPDPEPYDFLSKYEAGVVDVERVNLGLSSMAKLCQTCRQLRVSVEPRLYHFVYIPQANPVYLLSLLKNWSSRPHCVGYTRRLVIKAEQRPKNTALETIADQDITFVSNLVARLGLHLRNDWHEFPWRVDILMELVMFVARNARCMDISFTPKEGIYRGSFDWLEGDYGTTGIRFDHLQHLRLSQKGRLSMDEIQPVIDRAPNLESLSLDTVRFTSHKNRLPANLTGLYFSSCSITPSIFESLTTDVNKLYHLRYDTPSPRQLGPMMKAIARHKQTLKSLLVYFHLDSELGFDIPLYAFEKLESLTTDLQSFGLGGGSHLMELFPPSLRELRVVPFGGLPKHRLRLFAAELKAREEQSCQDLVVYIDGQEERFDYRSVTRWLTE</sequence>
<gene>
    <name evidence="1" type="ORF">CT0861_10260</name>
</gene>
<name>A0A166NS36_9PEZI</name>
<dbReference type="Gene3D" id="3.80.10.10">
    <property type="entry name" value="Ribonuclease Inhibitor"/>
    <property type="match status" value="1"/>
</dbReference>
<organism evidence="1 2">
    <name type="scientific">Colletotrichum tofieldiae</name>
    <dbReference type="NCBI Taxonomy" id="708197"/>
    <lineage>
        <taxon>Eukaryota</taxon>
        <taxon>Fungi</taxon>
        <taxon>Dikarya</taxon>
        <taxon>Ascomycota</taxon>
        <taxon>Pezizomycotina</taxon>
        <taxon>Sordariomycetes</taxon>
        <taxon>Hypocreomycetidae</taxon>
        <taxon>Glomerellales</taxon>
        <taxon>Glomerellaceae</taxon>
        <taxon>Colletotrichum</taxon>
        <taxon>Colletotrichum spaethianum species complex</taxon>
    </lineage>
</organism>
<dbReference type="Proteomes" id="UP000076552">
    <property type="component" value="Unassembled WGS sequence"/>
</dbReference>
<accession>A0A166NS36</accession>
<evidence type="ECO:0000313" key="2">
    <source>
        <dbReference type="Proteomes" id="UP000076552"/>
    </source>
</evidence>
<dbReference type="STRING" id="708197.A0A166NS36"/>
<dbReference type="InterPro" id="IPR032675">
    <property type="entry name" value="LRR_dom_sf"/>
</dbReference>
<comment type="caution">
    <text evidence="1">The sequence shown here is derived from an EMBL/GenBank/DDBJ whole genome shotgun (WGS) entry which is preliminary data.</text>
</comment>
<protein>
    <submittedName>
        <fullName evidence="1">F-box domain protein</fullName>
    </submittedName>
</protein>
<dbReference type="EMBL" id="LFIV01000192">
    <property type="protein sequence ID" value="KZL65998.1"/>
    <property type="molecule type" value="Genomic_DNA"/>
</dbReference>
<reference evidence="1 2" key="1">
    <citation type="submission" date="2015-06" db="EMBL/GenBank/DDBJ databases">
        <title>Survival trade-offs in plant roots during colonization by closely related pathogenic and mutualistic fungi.</title>
        <authorList>
            <person name="Hacquard S."/>
            <person name="Kracher B."/>
            <person name="Hiruma K."/>
            <person name="Weinman A."/>
            <person name="Muench P."/>
            <person name="Garrido Oter R."/>
            <person name="Ver Loren van Themaat E."/>
            <person name="Dallerey J.-F."/>
            <person name="Damm U."/>
            <person name="Henrissat B."/>
            <person name="Lespinet O."/>
            <person name="Thon M."/>
            <person name="Kemen E."/>
            <person name="McHardy A.C."/>
            <person name="Schulze-Lefert P."/>
            <person name="O'Connell R.J."/>
        </authorList>
    </citation>
    <scope>NUCLEOTIDE SEQUENCE [LARGE SCALE GENOMIC DNA]</scope>
    <source>
        <strain evidence="1 2">0861</strain>
    </source>
</reference>
<dbReference type="SUPFAM" id="SSF52058">
    <property type="entry name" value="L domain-like"/>
    <property type="match status" value="1"/>
</dbReference>
<evidence type="ECO:0000313" key="1">
    <source>
        <dbReference type="EMBL" id="KZL65998.1"/>
    </source>
</evidence>